<proteinExistence type="predicted"/>
<protein>
    <submittedName>
        <fullName evidence="1">Uncharacterized protein</fullName>
    </submittedName>
</protein>
<keyword evidence="2" id="KW-1185">Reference proteome</keyword>
<dbReference type="Proteomes" id="UP000826540">
    <property type="component" value="Chromosome"/>
</dbReference>
<name>A0ABX8X2Q7_9CYAN</name>
<accession>A0ABX8X2Q7</accession>
<gene>
    <name evidence="1" type="ORF">K2F26_06395</name>
</gene>
<evidence type="ECO:0000313" key="1">
    <source>
        <dbReference type="EMBL" id="QYX32967.1"/>
    </source>
</evidence>
<dbReference type="EMBL" id="CP080598">
    <property type="protein sequence ID" value="QYX32967.1"/>
    <property type="molecule type" value="Genomic_DNA"/>
</dbReference>
<organism evidence="1 2">
    <name type="scientific">Sphaerospermopsis torques-reginae ITEP-024</name>
    <dbReference type="NCBI Taxonomy" id="984208"/>
    <lineage>
        <taxon>Bacteria</taxon>
        <taxon>Bacillati</taxon>
        <taxon>Cyanobacteriota</taxon>
        <taxon>Cyanophyceae</taxon>
        <taxon>Nostocales</taxon>
        <taxon>Aphanizomenonaceae</taxon>
        <taxon>Sphaerospermopsis</taxon>
        <taxon>Sphaerospermopsis torques-reginae</taxon>
    </lineage>
</organism>
<sequence>MLHHIGNYRLLFFARESPSHCTHVLSSSIAPIQRERLQEWLEISKVLTSSADAQVSKNFLKQEYEKIKRQILAKLQTSDTGSSFDISG</sequence>
<evidence type="ECO:0000313" key="2">
    <source>
        <dbReference type="Proteomes" id="UP000826540"/>
    </source>
</evidence>
<reference evidence="1 2" key="1">
    <citation type="journal article" date="2022" name="J. Am. Chem. Soc.">
        <title>Biosynthesis of Guanitoxin Enables Global Environmental Detection in Freshwater Cyanobacteria.</title>
        <authorList>
            <person name="Lima S.T."/>
            <person name="Fallon T.R."/>
            <person name="Cordoza J.L."/>
            <person name="Chekan J.R."/>
            <person name="Delbaje E."/>
            <person name="Hopiavuori A.R."/>
            <person name="Alvarenga D.O."/>
            <person name="Wood S.M."/>
            <person name="Luhavaya H."/>
            <person name="Baumgartner J.T."/>
            <person name="Dorr F.A."/>
            <person name="Etchegaray A."/>
            <person name="Pinto E."/>
            <person name="McKinnie S.M.K."/>
            <person name="Fiore M.F."/>
            <person name="Moore B.S."/>
        </authorList>
    </citation>
    <scope>NUCLEOTIDE SEQUENCE [LARGE SCALE GENOMIC DNA]</scope>
    <source>
        <strain evidence="1 2">ITEP-024</strain>
    </source>
</reference>